<dbReference type="PANTHER" id="PTHR35400">
    <property type="entry name" value="SLR1083 PROTEIN"/>
    <property type="match status" value="1"/>
</dbReference>
<dbReference type="GO" id="GO:0004519">
    <property type="term" value="F:endonuclease activity"/>
    <property type="evidence" value="ECO:0007669"/>
    <property type="project" value="UniProtKB-KW"/>
</dbReference>
<dbReference type="OrthoDB" id="196625at2"/>
<proteinExistence type="predicted"/>
<dbReference type="EMBL" id="PJRQ01000015">
    <property type="protein sequence ID" value="PLR17806.1"/>
    <property type="molecule type" value="Genomic_DNA"/>
</dbReference>
<dbReference type="Pfam" id="PF05685">
    <property type="entry name" value="Uma2"/>
    <property type="match status" value="1"/>
</dbReference>
<reference evidence="2 5" key="2">
    <citation type="submission" date="2018-01" db="EMBL/GenBank/DDBJ databases">
        <title>Complete genome sequence of Caulobacter flavus RHGG3.</title>
        <authorList>
            <person name="Yang E."/>
        </authorList>
    </citation>
    <scope>NUCLEOTIDE SEQUENCE [LARGE SCALE GENOMIC DNA]</scope>
    <source>
        <strain evidence="2 5">RHGG3</strain>
    </source>
</reference>
<dbReference type="PANTHER" id="PTHR35400:SF3">
    <property type="entry name" value="SLL1072 PROTEIN"/>
    <property type="match status" value="1"/>
</dbReference>
<dbReference type="SUPFAM" id="SSF52980">
    <property type="entry name" value="Restriction endonuclease-like"/>
    <property type="match status" value="1"/>
</dbReference>
<dbReference type="InterPro" id="IPR012296">
    <property type="entry name" value="Nuclease_put_TT1808"/>
</dbReference>
<keyword evidence="3" id="KW-0255">Endonuclease</keyword>
<dbReference type="InterPro" id="IPR011335">
    <property type="entry name" value="Restrct_endonuc-II-like"/>
</dbReference>
<name>A0A2N5CVK0_9CAUL</name>
<keyword evidence="3" id="KW-0540">Nuclease</keyword>
<dbReference type="Proteomes" id="UP000281192">
    <property type="component" value="Chromosome"/>
</dbReference>
<keyword evidence="3" id="KW-0378">Hydrolase</keyword>
<evidence type="ECO:0000313" key="2">
    <source>
        <dbReference type="EMBL" id="AYV46897.1"/>
    </source>
</evidence>
<dbReference type="AlphaFoldDB" id="A0A2N5CVK0"/>
<dbReference type="InterPro" id="IPR008538">
    <property type="entry name" value="Uma2"/>
</dbReference>
<dbReference type="KEGG" id="cfh:C1707_11835"/>
<protein>
    <submittedName>
        <fullName evidence="3">Uma2 family endonuclease</fullName>
    </submittedName>
</protein>
<dbReference type="RefSeq" id="WP_101712538.1">
    <property type="nucleotide sequence ID" value="NZ_CP026100.1"/>
</dbReference>
<gene>
    <name evidence="2" type="ORF">C1707_11835</name>
    <name evidence="3" type="ORF">CFHF_08250</name>
</gene>
<dbReference type="Gene3D" id="3.90.1570.10">
    <property type="entry name" value="tt1808, chain A"/>
    <property type="match status" value="1"/>
</dbReference>
<dbReference type="EMBL" id="CP026100">
    <property type="protein sequence ID" value="AYV46897.1"/>
    <property type="molecule type" value="Genomic_DNA"/>
</dbReference>
<dbReference type="Proteomes" id="UP000234483">
    <property type="component" value="Unassembled WGS sequence"/>
</dbReference>
<evidence type="ECO:0000313" key="3">
    <source>
        <dbReference type="EMBL" id="PLR17806.1"/>
    </source>
</evidence>
<accession>A0A2N5CVK0</accession>
<evidence type="ECO:0000313" key="5">
    <source>
        <dbReference type="Proteomes" id="UP000281192"/>
    </source>
</evidence>
<evidence type="ECO:0000259" key="1">
    <source>
        <dbReference type="Pfam" id="PF05685"/>
    </source>
</evidence>
<reference evidence="3 4" key="1">
    <citation type="submission" date="2017-12" db="EMBL/GenBank/DDBJ databases">
        <title>The genome sequence of Caulobacter flavus CGMCC1 15093.</title>
        <authorList>
            <person name="Gao J."/>
            <person name="Mao X."/>
            <person name="Sun J."/>
        </authorList>
    </citation>
    <scope>NUCLEOTIDE SEQUENCE [LARGE SCALE GENOMIC DNA]</scope>
    <source>
        <strain evidence="3 4">CGMCC1 15093</strain>
    </source>
</reference>
<dbReference type="CDD" id="cd06260">
    <property type="entry name" value="DUF820-like"/>
    <property type="match status" value="1"/>
</dbReference>
<organism evidence="3 4">
    <name type="scientific">Caulobacter flavus</name>
    <dbReference type="NCBI Taxonomy" id="1679497"/>
    <lineage>
        <taxon>Bacteria</taxon>
        <taxon>Pseudomonadati</taxon>
        <taxon>Pseudomonadota</taxon>
        <taxon>Alphaproteobacteria</taxon>
        <taxon>Caulobacterales</taxon>
        <taxon>Caulobacteraceae</taxon>
        <taxon>Caulobacter</taxon>
    </lineage>
</organism>
<feature type="domain" description="Putative restriction endonuclease" evidence="1">
    <location>
        <begin position="31"/>
        <end position="164"/>
    </location>
</feature>
<keyword evidence="5" id="KW-1185">Reference proteome</keyword>
<evidence type="ECO:0000313" key="4">
    <source>
        <dbReference type="Proteomes" id="UP000234483"/>
    </source>
</evidence>
<sequence length="192" mass="21240">MNAPSRPAETVTPYRFTYDDVLRMVEAGILAADARIELIEGELISVSPESVPHVRCRRWLTQFFTRRLAEGQWEVNSDAPVRLDDQTAPEPDIAIFSSAVHDRDLKGGDIVLAIEVSVSSQAFDLGRKAELYAAAGVQEYWVVDLTGKRLIVHREPTAGGYRSVWEEGARGGVAPKAFPHLDVRVAELPLTD</sequence>